<feature type="compositionally biased region" description="Low complexity" evidence="1">
    <location>
        <begin position="31"/>
        <end position="42"/>
    </location>
</feature>
<protein>
    <submittedName>
        <fullName evidence="2">Uncharacterized protein</fullName>
    </submittedName>
</protein>
<keyword evidence="3" id="KW-1185">Reference proteome</keyword>
<proteinExistence type="predicted"/>
<dbReference type="Proteomes" id="UP000015106">
    <property type="component" value="Chromosome 5"/>
</dbReference>
<dbReference type="AlphaFoldDB" id="A0A8R7QFI5"/>
<evidence type="ECO:0000313" key="2">
    <source>
        <dbReference type="EnsemblPlants" id="TuG1812G0500001454.01.T03"/>
    </source>
</evidence>
<feature type="region of interest" description="Disordered" evidence="1">
    <location>
        <begin position="1"/>
        <end position="81"/>
    </location>
</feature>
<reference evidence="2" key="3">
    <citation type="submission" date="2022-06" db="UniProtKB">
        <authorList>
            <consortium name="EnsemblPlants"/>
        </authorList>
    </citation>
    <scope>IDENTIFICATION</scope>
</reference>
<reference evidence="3" key="1">
    <citation type="journal article" date="2013" name="Nature">
        <title>Draft genome of the wheat A-genome progenitor Triticum urartu.</title>
        <authorList>
            <person name="Ling H.Q."/>
            <person name="Zhao S."/>
            <person name="Liu D."/>
            <person name="Wang J."/>
            <person name="Sun H."/>
            <person name="Zhang C."/>
            <person name="Fan H."/>
            <person name="Li D."/>
            <person name="Dong L."/>
            <person name="Tao Y."/>
            <person name="Gao C."/>
            <person name="Wu H."/>
            <person name="Li Y."/>
            <person name="Cui Y."/>
            <person name="Guo X."/>
            <person name="Zheng S."/>
            <person name="Wang B."/>
            <person name="Yu K."/>
            <person name="Liang Q."/>
            <person name="Yang W."/>
            <person name="Lou X."/>
            <person name="Chen J."/>
            <person name="Feng M."/>
            <person name="Jian J."/>
            <person name="Zhang X."/>
            <person name="Luo G."/>
            <person name="Jiang Y."/>
            <person name="Liu J."/>
            <person name="Wang Z."/>
            <person name="Sha Y."/>
            <person name="Zhang B."/>
            <person name="Wu H."/>
            <person name="Tang D."/>
            <person name="Shen Q."/>
            <person name="Xue P."/>
            <person name="Zou S."/>
            <person name="Wang X."/>
            <person name="Liu X."/>
            <person name="Wang F."/>
            <person name="Yang Y."/>
            <person name="An X."/>
            <person name="Dong Z."/>
            <person name="Zhang K."/>
            <person name="Zhang X."/>
            <person name="Luo M.C."/>
            <person name="Dvorak J."/>
            <person name="Tong Y."/>
            <person name="Wang J."/>
            <person name="Yang H."/>
            <person name="Li Z."/>
            <person name="Wang D."/>
            <person name="Zhang A."/>
            <person name="Wang J."/>
        </authorList>
    </citation>
    <scope>NUCLEOTIDE SEQUENCE</scope>
    <source>
        <strain evidence="3">cv. G1812</strain>
    </source>
</reference>
<organism evidence="2 3">
    <name type="scientific">Triticum urartu</name>
    <name type="common">Red wild einkorn</name>
    <name type="synonym">Crithodium urartu</name>
    <dbReference type="NCBI Taxonomy" id="4572"/>
    <lineage>
        <taxon>Eukaryota</taxon>
        <taxon>Viridiplantae</taxon>
        <taxon>Streptophyta</taxon>
        <taxon>Embryophyta</taxon>
        <taxon>Tracheophyta</taxon>
        <taxon>Spermatophyta</taxon>
        <taxon>Magnoliopsida</taxon>
        <taxon>Liliopsida</taxon>
        <taxon>Poales</taxon>
        <taxon>Poaceae</taxon>
        <taxon>BOP clade</taxon>
        <taxon>Pooideae</taxon>
        <taxon>Triticodae</taxon>
        <taxon>Triticeae</taxon>
        <taxon>Triticinae</taxon>
        <taxon>Triticum</taxon>
    </lineage>
</organism>
<evidence type="ECO:0000256" key="1">
    <source>
        <dbReference type="SAM" id="MobiDB-lite"/>
    </source>
</evidence>
<dbReference type="EnsemblPlants" id="TuG1812G0500001454.01.T03">
    <property type="protein sequence ID" value="TuG1812G0500001454.01.T03"/>
    <property type="gene ID" value="TuG1812G0500001454.01"/>
</dbReference>
<evidence type="ECO:0000313" key="3">
    <source>
        <dbReference type="Proteomes" id="UP000015106"/>
    </source>
</evidence>
<name>A0A8R7QFI5_TRIUA</name>
<accession>A0A8R7QFI5</accession>
<sequence length="119" mass="12559">MQGNSGSGAAVRGGLDRGREAGSSEGGMDSADAATCRRAAAAGLDPVDGQPPDQFGSPAAALRPHPALDRQQHCSLPPSPALDWQQQRRWIQPPARATKGLTPATNCPHRVWVSHRCQF</sequence>
<dbReference type="Gramene" id="TuG1812G0500001454.01.T03">
    <property type="protein sequence ID" value="TuG1812G0500001454.01.T03"/>
    <property type="gene ID" value="TuG1812G0500001454.01"/>
</dbReference>
<reference evidence="2" key="2">
    <citation type="submission" date="2018-03" db="EMBL/GenBank/DDBJ databases">
        <title>The Triticum urartu genome reveals the dynamic nature of wheat genome evolution.</title>
        <authorList>
            <person name="Ling H."/>
            <person name="Ma B."/>
            <person name="Shi X."/>
            <person name="Liu H."/>
            <person name="Dong L."/>
            <person name="Sun H."/>
            <person name="Cao Y."/>
            <person name="Gao Q."/>
            <person name="Zheng S."/>
            <person name="Li Y."/>
            <person name="Yu Y."/>
            <person name="Du H."/>
            <person name="Qi M."/>
            <person name="Li Y."/>
            <person name="Yu H."/>
            <person name="Cui Y."/>
            <person name="Wang N."/>
            <person name="Chen C."/>
            <person name="Wu H."/>
            <person name="Zhao Y."/>
            <person name="Zhang J."/>
            <person name="Li Y."/>
            <person name="Zhou W."/>
            <person name="Zhang B."/>
            <person name="Hu W."/>
            <person name="Eijk M."/>
            <person name="Tang J."/>
            <person name="Witsenboer H."/>
            <person name="Zhao S."/>
            <person name="Li Z."/>
            <person name="Zhang A."/>
            <person name="Wang D."/>
            <person name="Liang C."/>
        </authorList>
    </citation>
    <scope>NUCLEOTIDE SEQUENCE [LARGE SCALE GENOMIC DNA]</scope>
    <source>
        <strain evidence="2">cv. G1812</strain>
    </source>
</reference>